<reference evidence="4 5" key="1">
    <citation type="submission" date="2024-06" db="EMBL/GenBank/DDBJ databases">
        <authorList>
            <person name="Bataeva Y.V."/>
            <person name="Grigorian L.N."/>
            <person name="Solomentsev V.I."/>
        </authorList>
    </citation>
    <scope>NUCLEOTIDE SEQUENCE [LARGE SCALE GENOMIC DNA]</scope>
    <source>
        <strain evidence="5">SCPM-O-B-12605 (RCAM04882)</strain>
    </source>
</reference>
<evidence type="ECO:0000256" key="1">
    <source>
        <dbReference type="ARBA" id="ARBA00022527"/>
    </source>
</evidence>
<evidence type="ECO:0000313" key="5">
    <source>
        <dbReference type="Proteomes" id="UP001432401"/>
    </source>
</evidence>
<evidence type="ECO:0000256" key="2">
    <source>
        <dbReference type="SAM" id="MobiDB-lite"/>
    </source>
</evidence>
<dbReference type="EMBL" id="JBEQNB010000004">
    <property type="protein sequence ID" value="MES0834012.1"/>
    <property type="molecule type" value="Genomic_DNA"/>
</dbReference>
<organism evidence="4 5">
    <name type="scientific">Nocardiopsis tropica</name>
    <dbReference type="NCBI Taxonomy" id="109330"/>
    <lineage>
        <taxon>Bacteria</taxon>
        <taxon>Bacillati</taxon>
        <taxon>Actinomycetota</taxon>
        <taxon>Actinomycetes</taxon>
        <taxon>Streptosporangiales</taxon>
        <taxon>Nocardiopsidaceae</taxon>
        <taxon>Nocardiopsis</taxon>
    </lineage>
</organism>
<dbReference type="Gene3D" id="3.30.565.10">
    <property type="entry name" value="Histidine kinase-like ATPase, C-terminal domain"/>
    <property type="match status" value="1"/>
</dbReference>
<name>A0ABV1ZSB2_9ACTN</name>
<dbReference type="InterPro" id="IPR050267">
    <property type="entry name" value="Anti-sigma-factor_SerPK"/>
</dbReference>
<comment type="caution">
    <text evidence="4">The sequence shown here is derived from an EMBL/GenBank/DDBJ whole genome shotgun (WGS) entry which is preliminary data.</text>
</comment>
<keyword evidence="1" id="KW-0723">Serine/threonine-protein kinase</keyword>
<dbReference type="SUPFAM" id="SSF55874">
    <property type="entry name" value="ATPase domain of HSP90 chaperone/DNA topoisomerase II/histidine kinase"/>
    <property type="match status" value="1"/>
</dbReference>
<keyword evidence="1" id="KW-0808">Transferase</keyword>
<evidence type="ECO:0000259" key="3">
    <source>
        <dbReference type="Pfam" id="PF13581"/>
    </source>
</evidence>
<dbReference type="Proteomes" id="UP001432401">
    <property type="component" value="Unassembled WGS sequence"/>
</dbReference>
<feature type="region of interest" description="Disordered" evidence="2">
    <location>
        <begin position="1"/>
        <end position="26"/>
    </location>
</feature>
<keyword evidence="4" id="KW-0067">ATP-binding</keyword>
<keyword evidence="5" id="KW-1185">Reference proteome</keyword>
<feature type="domain" description="Histidine kinase/HSP90-like ATPase" evidence="3">
    <location>
        <begin position="47"/>
        <end position="163"/>
    </location>
</feature>
<protein>
    <submittedName>
        <fullName evidence="4">ATP-binding protein</fullName>
    </submittedName>
</protein>
<dbReference type="PANTHER" id="PTHR35526:SF3">
    <property type="entry name" value="ANTI-SIGMA-F FACTOR RSBW"/>
    <property type="match status" value="1"/>
</dbReference>
<gene>
    <name evidence="4" type="ORF">ABUK86_09505</name>
</gene>
<keyword evidence="1" id="KW-0418">Kinase</keyword>
<dbReference type="Pfam" id="PF13581">
    <property type="entry name" value="HATPase_c_2"/>
    <property type="match status" value="1"/>
</dbReference>
<evidence type="ECO:0000313" key="4">
    <source>
        <dbReference type="EMBL" id="MES0834012.1"/>
    </source>
</evidence>
<dbReference type="RefSeq" id="WP_344184054.1">
    <property type="nucleotide sequence ID" value="NZ_JBEQNA010000005.1"/>
</dbReference>
<accession>A0ABV1ZSB2</accession>
<proteinExistence type="predicted"/>
<dbReference type="GO" id="GO:0005524">
    <property type="term" value="F:ATP binding"/>
    <property type="evidence" value="ECO:0007669"/>
    <property type="project" value="UniProtKB-KW"/>
</dbReference>
<dbReference type="PANTHER" id="PTHR35526">
    <property type="entry name" value="ANTI-SIGMA-F FACTOR RSBW-RELATED"/>
    <property type="match status" value="1"/>
</dbReference>
<feature type="region of interest" description="Disordered" evidence="2">
    <location>
        <begin position="168"/>
        <end position="221"/>
    </location>
</feature>
<dbReference type="CDD" id="cd16936">
    <property type="entry name" value="HATPase_RsbW-like"/>
    <property type="match status" value="1"/>
</dbReference>
<dbReference type="InterPro" id="IPR036890">
    <property type="entry name" value="HATPase_C_sf"/>
</dbReference>
<feature type="compositionally biased region" description="Low complexity" evidence="2">
    <location>
        <begin position="212"/>
        <end position="221"/>
    </location>
</feature>
<dbReference type="InterPro" id="IPR003594">
    <property type="entry name" value="HATPase_dom"/>
</dbReference>
<sequence>MEQRRDNQVESGAPPRLPRRTTDPRDRAAILVEPDPVGIGHSLTLAGVPETASILRRRLASLASLPPRSTELLQCLASELFNNAITHSLSGAEGGEVVVTLHRLRGRVQVRVTDQGPRTEGAASPHVRPLAPDRVGGRGLRLVALQSDRWGTLHEDGRTTVWFELDRPGAPTARHPSAPGAAEARGTIRVAGTSEATRTAGPVGAAPPGPASPASDSGGGR</sequence>
<keyword evidence="4" id="KW-0547">Nucleotide-binding</keyword>